<organism evidence="2 4">
    <name type="scientific">Methylobacterium oxalidis</name>
    <dbReference type="NCBI Taxonomy" id="944322"/>
    <lineage>
        <taxon>Bacteria</taxon>
        <taxon>Pseudomonadati</taxon>
        <taxon>Pseudomonadota</taxon>
        <taxon>Alphaproteobacteria</taxon>
        <taxon>Hyphomicrobiales</taxon>
        <taxon>Methylobacteriaceae</taxon>
        <taxon>Methylobacterium</taxon>
    </lineage>
</organism>
<evidence type="ECO:0000313" key="3">
    <source>
        <dbReference type="EMBL" id="GLS64662.1"/>
    </source>
</evidence>
<keyword evidence="1" id="KW-1133">Transmembrane helix</keyword>
<dbReference type="OrthoDB" id="9994883at2"/>
<evidence type="ECO:0000313" key="2">
    <source>
        <dbReference type="EMBL" id="GEP05294.1"/>
    </source>
</evidence>
<protein>
    <submittedName>
        <fullName evidence="2">Uncharacterized protein</fullName>
    </submittedName>
</protein>
<accession>A0A512J5P2</accession>
<keyword evidence="5" id="KW-1185">Reference proteome</keyword>
<dbReference type="PROSITE" id="PS51257">
    <property type="entry name" value="PROKAR_LIPOPROTEIN"/>
    <property type="match status" value="1"/>
</dbReference>
<reference evidence="2 4" key="3">
    <citation type="submission" date="2019-07" db="EMBL/GenBank/DDBJ databases">
        <title>Whole genome shotgun sequence of Methylobacterium oxalidis NBRC 107715.</title>
        <authorList>
            <person name="Hosoyama A."/>
            <person name="Uohara A."/>
            <person name="Ohji S."/>
            <person name="Ichikawa N."/>
        </authorList>
    </citation>
    <scope>NUCLEOTIDE SEQUENCE [LARGE SCALE GENOMIC DNA]</scope>
    <source>
        <strain evidence="2 4">NBRC 107715</strain>
    </source>
</reference>
<proteinExistence type="predicted"/>
<comment type="caution">
    <text evidence="2">The sequence shown here is derived from an EMBL/GenBank/DDBJ whole genome shotgun (WGS) entry which is preliminary data.</text>
</comment>
<evidence type="ECO:0000313" key="4">
    <source>
        <dbReference type="Proteomes" id="UP000321960"/>
    </source>
</evidence>
<dbReference type="Proteomes" id="UP001156856">
    <property type="component" value="Unassembled WGS sequence"/>
</dbReference>
<feature type="transmembrane region" description="Helical" evidence="1">
    <location>
        <begin position="21"/>
        <end position="44"/>
    </location>
</feature>
<evidence type="ECO:0000256" key="1">
    <source>
        <dbReference type="SAM" id="Phobius"/>
    </source>
</evidence>
<dbReference type="EMBL" id="BJZU01000065">
    <property type="protein sequence ID" value="GEP05294.1"/>
    <property type="molecule type" value="Genomic_DNA"/>
</dbReference>
<dbReference type="EMBL" id="BSPK01000051">
    <property type="protein sequence ID" value="GLS64662.1"/>
    <property type="molecule type" value="Genomic_DNA"/>
</dbReference>
<reference evidence="3" key="1">
    <citation type="journal article" date="2014" name="Int. J. Syst. Evol. Microbiol.">
        <title>Complete genome of a new Firmicutes species belonging to the dominant human colonic microbiota ('Ruminococcus bicirculans') reveals two chromosomes and a selective capacity to utilize plant glucans.</title>
        <authorList>
            <consortium name="NISC Comparative Sequencing Program"/>
            <person name="Wegmann U."/>
            <person name="Louis P."/>
            <person name="Goesmann A."/>
            <person name="Henrissat B."/>
            <person name="Duncan S.H."/>
            <person name="Flint H.J."/>
        </authorList>
    </citation>
    <scope>NUCLEOTIDE SEQUENCE</scope>
    <source>
        <strain evidence="3">NBRC 107715</strain>
    </source>
</reference>
<name>A0A512J5P2_9HYPH</name>
<feature type="transmembrane region" description="Helical" evidence="1">
    <location>
        <begin position="91"/>
        <end position="112"/>
    </location>
</feature>
<reference evidence="5" key="2">
    <citation type="journal article" date="2019" name="Int. J. Syst. Evol. Microbiol.">
        <title>The Global Catalogue of Microorganisms (GCM) 10K type strain sequencing project: providing services to taxonomists for standard genome sequencing and annotation.</title>
        <authorList>
            <consortium name="The Broad Institute Genomics Platform"/>
            <consortium name="The Broad Institute Genome Sequencing Center for Infectious Disease"/>
            <person name="Wu L."/>
            <person name="Ma J."/>
        </authorList>
    </citation>
    <scope>NUCLEOTIDE SEQUENCE [LARGE SCALE GENOMIC DNA]</scope>
    <source>
        <strain evidence="5">NBRC 107715</strain>
    </source>
</reference>
<dbReference type="Proteomes" id="UP000321960">
    <property type="component" value="Unassembled WGS sequence"/>
</dbReference>
<dbReference type="AlphaFoldDB" id="A0A512J5P2"/>
<gene>
    <name evidence="3" type="ORF">GCM10007888_30430</name>
    <name evidence="2" type="ORF">MOX02_33320</name>
</gene>
<reference evidence="3" key="4">
    <citation type="submission" date="2023-01" db="EMBL/GenBank/DDBJ databases">
        <title>Draft genome sequence of Methylobacterium oxalidis strain NBRC 107715.</title>
        <authorList>
            <person name="Sun Q."/>
            <person name="Mori K."/>
        </authorList>
    </citation>
    <scope>NUCLEOTIDE SEQUENCE</scope>
    <source>
        <strain evidence="3">NBRC 107715</strain>
    </source>
</reference>
<dbReference type="RefSeq" id="WP_147026865.1">
    <property type="nucleotide sequence ID" value="NZ_BJZU01000065.1"/>
</dbReference>
<sequence length="125" mass="13014">MAAQRRREAGRADPIVSILHSVCWHTLLVVGCYGAAVAVAQLILFLREGHYSGTACAFYQGISGNSGCYAYAANPAYGRGVVDYALTEVDMLAAAGLAMCALAGAGIILDAISCRSDLRTSDAHS</sequence>
<keyword evidence="1" id="KW-0812">Transmembrane</keyword>
<keyword evidence="1" id="KW-0472">Membrane</keyword>
<evidence type="ECO:0000313" key="5">
    <source>
        <dbReference type="Proteomes" id="UP001156856"/>
    </source>
</evidence>